<organism evidence="1 2">
    <name type="scientific">Rattus norvegicus</name>
    <name type="common">Rat</name>
    <dbReference type="NCBI Taxonomy" id="10116"/>
    <lineage>
        <taxon>Eukaryota</taxon>
        <taxon>Metazoa</taxon>
        <taxon>Chordata</taxon>
        <taxon>Craniata</taxon>
        <taxon>Vertebrata</taxon>
        <taxon>Euteleostomi</taxon>
        <taxon>Mammalia</taxon>
        <taxon>Eutheria</taxon>
        <taxon>Euarchontoglires</taxon>
        <taxon>Glires</taxon>
        <taxon>Rodentia</taxon>
        <taxon>Myomorpha</taxon>
        <taxon>Muroidea</taxon>
        <taxon>Muridae</taxon>
        <taxon>Murinae</taxon>
        <taxon>Rattus</taxon>
    </lineage>
</organism>
<dbReference type="RGD" id="1310530">
    <property type="gene designation" value="Azi2"/>
</dbReference>
<name>A6I3T6_RAT</name>
<protein>
    <submittedName>
        <fullName evidence="1">5-azacytidine induced gene 2, isoform CRA_a</fullName>
    </submittedName>
</protein>
<gene>
    <name evidence="1 3" type="primary">Azi2</name>
    <name evidence="1" type="ORF">rCG_25589</name>
</gene>
<evidence type="ECO:0000313" key="2">
    <source>
        <dbReference type="Proteomes" id="UP000234681"/>
    </source>
</evidence>
<dbReference type="Proteomes" id="UP000234681">
    <property type="component" value="Chromosome 8"/>
</dbReference>
<dbReference type="AlphaFoldDB" id="A6I3T6"/>
<accession>A6I3T6</accession>
<evidence type="ECO:0000313" key="1">
    <source>
        <dbReference type="EMBL" id="EDL76941.1"/>
    </source>
</evidence>
<reference evidence="1 2" key="1">
    <citation type="submission" date="2005-09" db="EMBL/GenBank/DDBJ databases">
        <authorList>
            <person name="Mural R.J."/>
            <person name="Li P.W."/>
            <person name="Adams M.D."/>
            <person name="Amanatides P.G."/>
            <person name="Baden-Tillson H."/>
            <person name="Barnstead M."/>
            <person name="Chin S.H."/>
            <person name="Dew I."/>
            <person name="Evans C.A."/>
            <person name="Ferriera S."/>
            <person name="Flanigan M."/>
            <person name="Fosler C."/>
            <person name="Glodek A."/>
            <person name="Gu Z."/>
            <person name="Holt R.A."/>
            <person name="Jennings D."/>
            <person name="Kraft C.L."/>
            <person name="Lu F."/>
            <person name="Nguyen T."/>
            <person name="Nusskern D.R."/>
            <person name="Pfannkoch C.M."/>
            <person name="Sitter C."/>
            <person name="Sutton G.G."/>
            <person name="Venter J.C."/>
            <person name="Wang Z."/>
            <person name="Woodage T."/>
            <person name="Zheng X.H."/>
            <person name="Zhong F."/>
        </authorList>
    </citation>
    <scope>NUCLEOTIDE SEQUENCE [LARGE SCALE GENOMIC DNA]</scope>
    <source>
        <strain>BN</strain>
        <strain evidence="2">Sprague-Dawley</strain>
    </source>
</reference>
<proteinExistence type="predicted"/>
<evidence type="ECO:0000313" key="3">
    <source>
        <dbReference type="RGD" id="1310530"/>
    </source>
</evidence>
<dbReference type="EMBL" id="CH473954">
    <property type="protein sequence ID" value="EDL76941.1"/>
    <property type="molecule type" value="Genomic_DNA"/>
</dbReference>
<sequence>MTVQTFRSTTPTGEILWKITPGYSQALLNQVRQHLVKIKAKSYLHPTCHPCITWISTIRTACTKVNLTWALIGTLTHWFSQTDSGL</sequence>